<dbReference type="EC" id="1.3.1.106" evidence="4"/>
<evidence type="ECO:0000313" key="5">
    <source>
        <dbReference type="Proteomes" id="UP000592216"/>
    </source>
</evidence>
<reference evidence="4 5" key="1">
    <citation type="submission" date="2020-04" db="EMBL/GenBank/DDBJ databases">
        <title>Donghicola sp., a member of the Rhodobacteraceae family isolated from mangrove forest in Thailand.</title>
        <authorList>
            <person name="Charoenyingcharoen P."/>
            <person name="Yukphan P."/>
        </authorList>
    </citation>
    <scope>NUCLEOTIDE SEQUENCE [LARGE SCALE GENOMIC DNA]</scope>
    <source>
        <strain evidence="4 5">B5-SW-15</strain>
    </source>
</reference>
<protein>
    <submittedName>
        <fullName evidence="4">Cobalt-precorrin-6A reductase</fullName>
        <ecNumber evidence="4">1.3.1.106</ecNumber>
    </submittedName>
</protein>
<proteinExistence type="predicted"/>
<keyword evidence="3 4" id="KW-0560">Oxidoreductase</keyword>
<evidence type="ECO:0000313" key="4">
    <source>
        <dbReference type="EMBL" id="NVO23195.1"/>
    </source>
</evidence>
<accession>A0A850Q9N0</accession>
<dbReference type="NCBIfam" id="NF005968">
    <property type="entry name" value="PRK08057.1-2"/>
    <property type="match status" value="1"/>
</dbReference>
<dbReference type="RefSeq" id="WP_177157222.1">
    <property type="nucleotide sequence ID" value="NZ_JABCJE010000002.1"/>
</dbReference>
<gene>
    <name evidence="4" type="ORF">HJ536_07495</name>
</gene>
<dbReference type="GO" id="GO:0009236">
    <property type="term" value="P:cobalamin biosynthetic process"/>
    <property type="evidence" value="ECO:0007669"/>
    <property type="project" value="UniProtKB-UniPathway"/>
</dbReference>
<comment type="caution">
    <text evidence="4">The sequence shown here is derived from an EMBL/GenBank/DDBJ whole genome shotgun (WGS) entry which is preliminary data.</text>
</comment>
<organism evidence="4 5">
    <name type="scientific">Donghicola mangrovi</name>
    <dbReference type="NCBI Taxonomy" id="2729614"/>
    <lineage>
        <taxon>Bacteria</taxon>
        <taxon>Pseudomonadati</taxon>
        <taxon>Pseudomonadota</taxon>
        <taxon>Alphaproteobacteria</taxon>
        <taxon>Rhodobacterales</taxon>
        <taxon>Roseobacteraceae</taxon>
        <taxon>Donghicola</taxon>
    </lineage>
</organism>
<dbReference type="Proteomes" id="UP000592216">
    <property type="component" value="Unassembled WGS sequence"/>
</dbReference>
<comment type="pathway">
    <text evidence="1">Cofactor biosynthesis; adenosylcobalamin biosynthesis.</text>
</comment>
<dbReference type="GO" id="GO:0016994">
    <property type="term" value="F:precorrin-6A reductase activity"/>
    <property type="evidence" value="ECO:0007669"/>
    <property type="project" value="InterPro"/>
</dbReference>
<evidence type="ECO:0000256" key="1">
    <source>
        <dbReference type="ARBA" id="ARBA00004953"/>
    </source>
</evidence>
<evidence type="ECO:0000256" key="3">
    <source>
        <dbReference type="ARBA" id="ARBA00023002"/>
    </source>
</evidence>
<dbReference type="Pfam" id="PF02571">
    <property type="entry name" value="CbiJ"/>
    <property type="match status" value="1"/>
</dbReference>
<dbReference type="PANTHER" id="PTHR36925:SF1">
    <property type="entry name" value="COBALT-PRECORRIN-6A REDUCTASE"/>
    <property type="match status" value="1"/>
</dbReference>
<dbReference type="InterPro" id="IPR003723">
    <property type="entry name" value="Precorrin-6x_reduct"/>
</dbReference>
<dbReference type="AlphaFoldDB" id="A0A850Q9N0"/>
<dbReference type="NCBIfam" id="TIGR00715">
    <property type="entry name" value="precor6x_red"/>
    <property type="match status" value="1"/>
</dbReference>
<dbReference type="EMBL" id="JABCJE010000002">
    <property type="protein sequence ID" value="NVO23195.1"/>
    <property type="molecule type" value="Genomic_DNA"/>
</dbReference>
<name>A0A850Q9N0_9RHOB</name>
<keyword evidence="2" id="KW-0169">Cobalamin biosynthesis</keyword>
<dbReference type="PROSITE" id="PS51014">
    <property type="entry name" value="COBK_CBIJ"/>
    <property type="match status" value="1"/>
</dbReference>
<dbReference type="PANTHER" id="PTHR36925">
    <property type="entry name" value="COBALT-PRECORRIN-6A REDUCTASE"/>
    <property type="match status" value="1"/>
</dbReference>
<sequence length="251" mass="26962">MTRILVLGGTTEAMKLAATLSDWGVDAVFSYAGRTNNPTMPALPVRMGGFGGVPGLVQYLRDEGITHVVDATHPFAAQMSNNAVVACEEAGVELCALERGPWRNKPGDSWSHVEDMAGAVEALPESPRRIFLAIGRQYLSDFAGKPQHFYLLRLVDAPEGDLPLPNAVAVQARGPFTEAGDKALLQEHKIDLIVAKNSGGVGARAKLDAARELGIPVILIDRPHIPTRPIMRTVTDVMDWLDHALSDEVGA</sequence>
<evidence type="ECO:0000256" key="2">
    <source>
        <dbReference type="ARBA" id="ARBA00022573"/>
    </source>
</evidence>
<dbReference type="UniPathway" id="UPA00148"/>